<keyword evidence="1" id="KW-1133">Transmembrane helix</keyword>
<dbReference type="SUPFAM" id="SSF69318">
    <property type="entry name" value="Integrin alpha N-terminal domain"/>
    <property type="match status" value="1"/>
</dbReference>
<evidence type="ECO:0000313" key="3">
    <source>
        <dbReference type="Proteomes" id="UP000242287"/>
    </source>
</evidence>
<feature type="transmembrane region" description="Helical" evidence="1">
    <location>
        <begin position="1881"/>
        <end position="1899"/>
    </location>
</feature>
<dbReference type="Proteomes" id="UP000242287">
    <property type="component" value="Unassembled WGS sequence"/>
</dbReference>
<dbReference type="NCBIfam" id="TIGR03696">
    <property type="entry name" value="Rhs_assc_core"/>
    <property type="match status" value="1"/>
</dbReference>
<evidence type="ECO:0000256" key="1">
    <source>
        <dbReference type="SAM" id="Phobius"/>
    </source>
</evidence>
<name>A0A2A9NHB0_9AGAR</name>
<keyword evidence="3" id="KW-1185">Reference proteome</keyword>
<dbReference type="OrthoDB" id="442731at2759"/>
<dbReference type="STRING" id="703135.A0A2A9NHB0"/>
<dbReference type="PANTHER" id="PTHR32305">
    <property type="match status" value="1"/>
</dbReference>
<accession>A0A2A9NHB0</accession>
<dbReference type="PANTHER" id="PTHR32305:SF15">
    <property type="entry name" value="PROTEIN RHSA-RELATED"/>
    <property type="match status" value="1"/>
</dbReference>
<protein>
    <recommendedName>
        <fullName evidence="4">Insecticide toxin TcdB middle/N-terminal domain-containing protein</fullName>
    </recommendedName>
</protein>
<feature type="transmembrane region" description="Helical" evidence="1">
    <location>
        <begin position="1853"/>
        <end position="1869"/>
    </location>
</feature>
<evidence type="ECO:0000313" key="2">
    <source>
        <dbReference type="EMBL" id="PFH47102.1"/>
    </source>
</evidence>
<reference evidence="2 3" key="1">
    <citation type="submission" date="2014-02" db="EMBL/GenBank/DDBJ databases">
        <title>Transposable element dynamics among asymbiotic and ectomycorrhizal Amanita fungi.</title>
        <authorList>
            <consortium name="DOE Joint Genome Institute"/>
            <person name="Hess J."/>
            <person name="Skrede I."/>
            <person name="Wolfe B."/>
            <person name="LaButti K."/>
            <person name="Ohm R.A."/>
            <person name="Grigoriev I.V."/>
            <person name="Pringle A."/>
        </authorList>
    </citation>
    <scope>NUCLEOTIDE SEQUENCE [LARGE SCALE GENOMIC DNA]</scope>
    <source>
        <strain evidence="2 3">SKay4041</strain>
    </source>
</reference>
<sequence>MSSSIVGTLPVTHAVDPSGSLTLHVPLQLPQSPYKPDLALAYHSAAKDQSLLCQGWTLLGVSAIERVPATMAQDGFNGSVNYDENDRFALDGQRLVKIGGVAGNEYRFEVEQWSRIYAHGDPANPTHWDQYLPDGAIRRFGNSSDSNIKALTGRHNPPTRVWAMSVSDDAFSNYATFRYINDDDSTGGYRVTEISYGGNASDKIILHRCKVAFKYDDRTDPTTVYFGGHKIMHDKRMKAITTSYTIRTEDGMREHDMLSYELKYAEAPVTKLNYLTSIQLKDMINSASLDPLTFEWTGSSPGKVLEQNKETAKITDIPAGTIGQIIPLDVNGRGCSDLVVAWQKEGILALNVYLADIEGSISSTPAPGSGPTGLSFSEHSSIFPLDLSGDGLTDILHIRADEANHTYYLTALLSKPDRTKPSVRFEKQTEVMFRPPVMGGRFETGDFSGDGRVGLVYLFEENDDEGRLRIKFVQFTSDGTKMVESDVKVGPTTWGGAVDTMRVIVGDLDGNGANDLFLLYPKLSGKAWDIAYIESRQGSLQYRGDNPLAEAVDQVTFVKDATILPYNADNDSKVGLLFVSKNNNGKLQFQLLRSTGKTLLADSSPTVTGVDYGGSVTITRLSSSSALDVVNVAYTDNGPRLHVLRFDSNTFSEIPSTTQPSGISKETIVRWADIRGIGRSDCILNTVDATSGHITVNTMFCSGPTLSSTQWQPLDCIKTFSQTLGYLYQTTYAPLTDPTVYQSNDRILQSLVNSLAENAASSAVLTGSGDGAQTMCSERAQLVTFPRFIVQEISIRIKNTPIDTLGYTYKNARVDFSGRGWLGFETISKRMIATGIQQVTSYYQKFPLIGMVSQLETKVVSTGQTLQLFDYGWVTVKENDGKNDRIQLVGLREAYYENGVFAYEVGVEFGYDDWGSTTKTIITSSQNPAKRLKIESTFEEPTESPSVGSRWVVGNKLTEDTIQETVTEDGTIEGSITLAQIKNEYLSGTNQRTKTSNWVQGSTWLDTTCEYDKVGNLAYTNGPEKRQRFKYDSTLSNLSMTITYASDTVFFIETSSYSEVLNLALGLPSSIMNSNFLHNGFKYDVLGREIEKSQGTGDDDPSEIKMTPIEKVSFSVEQGRLVETREVSNGLENQAWRQKVTTFDEAGRPLLIKESRPDDLSKFICRDIGYDNAGRVTTRSQPYLEGQESQKIKYSYDIRSRPVKMEYPPAKEGDPSLTRTLTYTYSDTDNCAVVLDNVSDGTTSRNVTRNIAFLPNPDTPSNGNFVKPCVLKQHSELTQVIITEFDGLIRPTSIMDQNGVKLSLSYDGLSREIQRRISTGDGEKEKSISHFTVTFNDKQRQATRRNELTGSTVDSTTDHYGRIIKKVTAEETVDFTYDNQLLTKVTSITPSKVSKYEKALNYDEFGNLSASTLTIDGEKYETFFTWTPMGQLLTTTNPNESSVTSTLLPDGVTPEKLTLENSSNETKLLATFSNFDNAFSRPSTTVLGDGTNALTSKYTFRSDGMFTNNTVANTSEDVLRQTWNYDAFKQVSQYSLTGDIHKYTYDLASKSARQIKKVEGRKKENFSYDSSGNISQYNQLSFINDGWKLIRARNPDNTTAYFFEYSSDGNRTSKRNGQGDTIDTMTYDSEGRLVGLNDTTFLYDATGDMIKATTIEDDKTITTIYVSDGYEVDIARDKDGTILGSVSTSYLTHEHRLGSWLHSTSDDLDSVHYYHHDHLGSVVGASTADGVMVTYYDYDAFGKVKITGPDVSRYKYSGKQMFNSIYYFGARFYDPDTGRFLTLDNYPLDLENVSPASFNMYAFSRNNPINYLDPDGNDSIHWSTWVGLGLLVGGLVLLCLIPGAGLVGAGATAAYYLGNAALGAGFSALTTEYDSDNPGSWWLQVGLGAVFGAAGGVLGKGVGMGAKALFTATTTQRTLLRVGGHRLTTTFAKRIAAKTVGEALVGGALGGVQQLTTNAIDVWTGKEKSGNLLNGVWDSVSLGFRGGAVLSVAVRGKSSQ</sequence>
<dbReference type="InterPro" id="IPR022385">
    <property type="entry name" value="Rhs_assc_core"/>
</dbReference>
<dbReference type="InterPro" id="IPR028994">
    <property type="entry name" value="Integrin_alpha_N"/>
</dbReference>
<feature type="transmembrane region" description="Helical" evidence="1">
    <location>
        <begin position="1822"/>
        <end position="1841"/>
    </location>
</feature>
<gene>
    <name evidence="2" type="ORF">AMATHDRAFT_152955</name>
</gene>
<keyword evidence="1" id="KW-0472">Membrane</keyword>
<evidence type="ECO:0008006" key="4">
    <source>
        <dbReference type="Google" id="ProtNLM"/>
    </source>
</evidence>
<dbReference type="Gene3D" id="2.180.10.10">
    <property type="entry name" value="RHS repeat-associated core"/>
    <property type="match status" value="2"/>
</dbReference>
<dbReference type="EMBL" id="KZ302134">
    <property type="protein sequence ID" value="PFH47102.1"/>
    <property type="molecule type" value="Genomic_DNA"/>
</dbReference>
<organism evidence="2 3">
    <name type="scientific">Amanita thiersii Skay4041</name>
    <dbReference type="NCBI Taxonomy" id="703135"/>
    <lineage>
        <taxon>Eukaryota</taxon>
        <taxon>Fungi</taxon>
        <taxon>Dikarya</taxon>
        <taxon>Basidiomycota</taxon>
        <taxon>Agaricomycotina</taxon>
        <taxon>Agaricomycetes</taxon>
        <taxon>Agaricomycetidae</taxon>
        <taxon>Agaricales</taxon>
        <taxon>Pluteineae</taxon>
        <taxon>Amanitaceae</taxon>
        <taxon>Amanita</taxon>
    </lineage>
</organism>
<dbReference type="InterPro" id="IPR050708">
    <property type="entry name" value="T6SS_VgrG/RHS"/>
</dbReference>
<keyword evidence="1" id="KW-0812">Transmembrane</keyword>
<proteinExistence type="predicted"/>